<dbReference type="InterPro" id="IPR025110">
    <property type="entry name" value="AMP-bd_C"/>
</dbReference>
<dbReference type="Pfam" id="PF13193">
    <property type="entry name" value="AMP-binding_C"/>
    <property type="match status" value="1"/>
</dbReference>
<evidence type="ECO:0000259" key="11">
    <source>
        <dbReference type="PROSITE" id="PS52004"/>
    </source>
</evidence>
<dbReference type="InterPro" id="IPR029058">
    <property type="entry name" value="AB_hydrolase_fold"/>
</dbReference>
<gene>
    <name evidence="12" type="ORF">J2T15_005028</name>
</gene>
<dbReference type="SUPFAM" id="SSF53474">
    <property type="entry name" value="alpha/beta-Hydrolases"/>
    <property type="match status" value="1"/>
</dbReference>
<dbReference type="SMART" id="SM00823">
    <property type="entry name" value="PKS_PP"/>
    <property type="match status" value="1"/>
</dbReference>
<keyword evidence="8" id="KW-0045">Antibiotic biosynthesis</keyword>
<dbReference type="InterPro" id="IPR001242">
    <property type="entry name" value="Condensation_dom"/>
</dbReference>
<dbReference type="Pfam" id="PF00550">
    <property type="entry name" value="PP-binding"/>
    <property type="match status" value="1"/>
</dbReference>
<dbReference type="PROSITE" id="PS00455">
    <property type="entry name" value="AMP_BINDING"/>
    <property type="match status" value="1"/>
</dbReference>
<dbReference type="PANTHER" id="PTHR45527:SF1">
    <property type="entry name" value="FATTY ACID SYNTHASE"/>
    <property type="match status" value="1"/>
</dbReference>
<evidence type="ECO:0000256" key="9">
    <source>
        <dbReference type="ARBA" id="ARBA00023268"/>
    </source>
</evidence>
<dbReference type="SUPFAM" id="SSF47336">
    <property type="entry name" value="ACP-like"/>
    <property type="match status" value="1"/>
</dbReference>
<evidence type="ECO:0000256" key="8">
    <source>
        <dbReference type="ARBA" id="ARBA00023194"/>
    </source>
</evidence>
<proteinExistence type="inferred from homology"/>
<evidence type="ECO:0000256" key="2">
    <source>
        <dbReference type="ARBA" id="ARBA00004792"/>
    </source>
</evidence>
<dbReference type="InterPro" id="IPR000073">
    <property type="entry name" value="AB_hydrolase_1"/>
</dbReference>
<dbReference type="InterPro" id="IPR020841">
    <property type="entry name" value="PKS_Beta-ketoAc_synthase_dom"/>
</dbReference>
<dbReference type="InterPro" id="IPR020806">
    <property type="entry name" value="PKS_PP-bd"/>
</dbReference>
<protein>
    <submittedName>
        <fullName evidence="12">Amino acid adenylation domain-containing protein</fullName>
    </submittedName>
</protein>
<dbReference type="InterPro" id="IPR014031">
    <property type="entry name" value="Ketoacyl_synth_C"/>
</dbReference>
<evidence type="ECO:0000313" key="13">
    <source>
        <dbReference type="Proteomes" id="UP001229346"/>
    </source>
</evidence>
<dbReference type="InterPro" id="IPR009081">
    <property type="entry name" value="PP-bd_ACP"/>
</dbReference>
<dbReference type="PROSITE" id="PS52004">
    <property type="entry name" value="KS3_2"/>
    <property type="match status" value="1"/>
</dbReference>
<evidence type="ECO:0000256" key="6">
    <source>
        <dbReference type="ARBA" id="ARBA00022679"/>
    </source>
</evidence>
<dbReference type="Gene3D" id="3.30.300.30">
    <property type="match status" value="1"/>
</dbReference>
<dbReference type="Gene3D" id="3.30.559.30">
    <property type="entry name" value="Nonribosomal peptide synthetase, condensation domain"/>
    <property type="match status" value="1"/>
</dbReference>
<keyword evidence="7" id="KW-0677">Repeat</keyword>
<evidence type="ECO:0000256" key="4">
    <source>
        <dbReference type="ARBA" id="ARBA00022450"/>
    </source>
</evidence>
<keyword evidence="4" id="KW-0596">Phosphopantetheine</keyword>
<evidence type="ECO:0000259" key="10">
    <source>
        <dbReference type="PROSITE" id="PS50075"/>
    </source>
</evidence>
<evidence type="ECO:0000256" key="1">
    <source>
        <dbReference type="ARBA" id="ARBA00001957"/>
    </source>
</evidence>
<keyword evidence="5" id="KW-0597">Phosphoprotein</keyword>
<dbReference type="Gene3D" id="3.40.47.10">
    <property type="match status" value="1"/>
</dbReference>
<evidence type="ECO:0000313" key="12">
    <source>
        <dbReference type="EMBL" id="MDQ0115561.1"/>
    </source>
</evidence>
<evidence type="ECO:0000256" key="5">
    <source>
        <dbReference type="ARBA" id="ARBA00022553"/>
    </source>
</evidence>
<dbReference type="InterPro" id="IPR016039">
    <property type="entry name" value="Thiolase-like"/>
</dbReference>
<dbReference type="Gene3D" id="3.30.559.10">
    <property type="entry name" value="Chloramphenicol acetyltransferase-like domain"/>
    <property type="match status" value="1"/>
</dbReference>
<dbReference type="Gene3D" id="1.10.1240.100">
    <property type="match status" value="1"/>
</dbReference>
<reference evidence="12 13" key="1">
    <citation type="submission" date="2023-07" db="EMBL/GenBank/DDBJ databases">
        <title>Sorghum-associated microbial communities from plants grown in Nebraska, USA.</title>
        <authorList>
            <person name="Schachtman D."/>
        </authorList>
    </citation>
    <scope>NUCLEOTIDE SEQUENCE [LARGE SCALE GENOMIC DNA]</scope>
    <source>
        <strain evidence="12 13">CC482</strain>
    </source>
</reference>
<dbReference type="SMART" id="SM01294">
    <property type="entry name" value="PKS_PP_betabranch"/>
    <property type="match status" value="1"/>
</dbReference>
<dbReference type="InterPro" id="IPR036736">
    <property type="entry name" value="ACP-like_sf"/>
</dbReference>
<feature type="domain" description="Carrier" evidence="10">
    <location>
        <begin position="1059"/>
        <end position="1133"/>
    </location>
</feature>
<dbReference type="RefSeq" id="WP_307207306.1">
    <property type="nucleotide sequence ID" value="NZ_JAUSSU010000011.1"/>
</dbReference>
<dbReference type="InterPro" id="IPR014030">
    <property type="entry name" value="Ketoacyl_synth_N"/>
</dbReference>
<comment type="cofactor">
    <cofactor evidence="1">
        <name>pantetheine 4'-phosphate</name>
        <dbReference type="ChEBI" id="CHEBI:47942"/>
    </cofactor>
</comment>
<dbReference type="Proteomes" id="UP001229346">
    <property type="component" value="Unassembled WGS sequence"/>
</dbReference>
<dbReference type="PROSITE" id="PS50075">
    <property type="entry name" value="CARRIER"/>
    <property type="match status" value="1"/>
</dbReference>
<dbReference type="SUPFAM" id="SSF52777">
    <property type="entry name" value="CoA-dependent acyltransferases"/>
    <property type="match status" value="2"/>
</dbReference>
<dbReference type="PANTHER" id="PTHR45527">
    <property type="entry name" value="NONRIBOSOMAL PEPTIDE SYNTHETASE"/>
    <property type="match status" value="1"/>
</dbReference>
<keyword evidence="6" id="KW-0808">Transferase</keyword>
<dbReference type="InterPro" id="IPR010071">
    <property type="entry name" value="AA_adenyl_dom"/>
</dbReference>
<dbReference type="SUPFAM" id="SSF56801">
    <property type="entry name" value="Acetyl-CoA synthetase-like"/>
    <property type="match status" value="1"/>
</dbReference>
<keyword evidence="13" id="KW-1185">Reference proteome</keyword>
<dbReference type="SUPFAM" id="SSF53901">
    <property type="entry name" value="Thiolase-like"/>
    <property type="match status" value="2"/>
</dbReference>
<dbReference type="Pfam" id="PF00501">
    <property type="entry name" value="AMP-binding"/>
    <property type="match status" value="1"/>
</dbReference>
<dbReference type="NCBIfam" id="TIGR01733">
    <property type="entry name" value="AA-adenyl-dom"/>
    <property type="match status" value="1"/>
</dbReference>
<evidence type="ECO:0000256" key="7">
    <source>
        <dbReference type="ARBA" id="ARBA00022737"/>
    </source>
</evidence>
<name>A0ABT9U7D7_PAEHA</name>
<feature type="domain" description="Ketosynthase family 3 (KS3)" evidence="11">
    <location>
        <begin position="1174"/>
        <end position="1599"/>
    </location>
</feature>
<dbReference type="CDD" id="cd12116">
    <property type="entry name" value="A_NRPS_Ta1_like"/>
    <property type="match status" value="1"/>
</dbReference>
<dbReference type="Pfam" id="PF00561">
    <property type="entry name" value="Abhydrolase_1"/>
    <property type="match status" value="1"/>
</dbReference>
<comment type="similarity">
    <text evidence="3">Belongs to the ATP-dependent AMP-binding enzyme family.</text>
</comment>
<evidence type="ECO:0000256" key="3">
    <source>
        <dbReference type="ARBA" id="ARBA00006432"/>
    </source>
</evidence>
<keyword evidence="9" id="KW-0511">Multifunctional enzyme</keyword>
<organism evidence="12 13">
    <name type="scientific">Paenibacillus harenae</name>
    <dbReference type="NCBI Taxonomy" id="306543"/>
    <lineage>
        <taxon>Bacteria</taxon>
        <taxon>Bacillati</taxon>
        <taxon>Bacillota</taxon>
        <taxon>Bacilli</taxon>
        <taxon>Bacillales</taxon>
        <taxon>Paenibacillaceae</taxon>
        <taxon>Paenibacillus</taxon>
    </lineage>
</organism>
<dbReference type="EMBL" id="JAUSSU010000011">
    <property type="protein sequence ID" value="MDQ0115561.1"/>
    <property type="molecule type" value="Genomic_DNA"/>
</dbReference>
<dbReference type="InterPro" id="IPR000873">
    <property type="entry name" value="AMP-dep_synth/lig_dom"/>
</dbReference>
<dbReference type="Gene3D" id="2.30.38.10">
    <property type="entry name" value="Luciferase, Domain 3"/>
    <property type="match status" value="1"/>
</dbReference>
<dbReference type="InterPro" id="IPR045851">
    <property type="entry name" value="AMP-bd_C_sf"/>
</dbReference>
<dbReference type="Pfam" id="PF00668">
    <property type="entry name" value="Condensation"/>
    <property type="match status" value="1"/>
</dbReference>
<comment type="pathway">
    <text evidence="2">Antibiotic biosynthesis.</text>
</comment>
<dbReference type="Pfam" id="PF00109">
    <property type="entry name" value="ketoacyl-synt"/>
    <property type="match status" value="1"/>
</dbReference>
<dbReference type="SMART" id="SM00825">
    <property type="entry name" value="PKS_KS"/>
    <property type="match status" value="1"/>
</dbReference>
<sequence length="2095" mass="232496">MKLSKAEIFQRVEKGEIGVSEAYGLINQLANPDLHEARQFRQPVSFPLSEAQTAVWTACRLSPGNYAYNIPLSFRVRDGIDPEVFKRAYSRLVDRHPSMRITMNVQGQEPMQTVHPDMPLTLIVQDMEVASEEQLKDKLLAEAHLPFDLEKGPLSRAMIGKQQDGSAVLLLVFHHLITDGMSSVLFLQELIQTYSGELTGQPVRLAPLEATYRDFVEWERGMLADQGAKKNREYWLHYLEGDITPLELAIQKTQSGGNSFQGASLEQELDPRLIEQLRALAIDTRASLSSIMMAVYFVLLNRYSGQEDIILGIPFLGRPEPRFQNVIGYFSNVIPVRAQVGQKQSFRHLLEQVSASLLESFEHSSYPFFTLLKDLGTKGGGLLQASFHYQNMAKNFFKMADAKQNEQSRAPFEAIPGIHQTGEFNLTLELHDSDDGIKLFVKYNPSLFEIDAIKRMSTHFVTLLGEAAASPDKPLTEFVMLTDNERKRIIRDWNDTDAEYPSDQCFYALFDDLARQMPDRIAATYGNSQITYAELRLASSRFAAYLHELGVVHGTYVGIFMERSLDLLTALLGVQKAGAIYIPMDPSFPSDRLSYMLDISEAKVLITEASIADQAPKSSATVIRFDNEFAAFTRAMNVQHGPDYMPLVDGGAMPEDLAYILFTSGSTGKPKGVQISHRAMVNFLCSMAKQPGFEADDHLAAITTISFDISVLELYLPLLVGGRTEIIPSAIAKDGILLKAALEQSAATVFQATPATLQMLLSVQWTKNERLKKILVGGEALSSQLAQALLKQEVELWNMFGPTETTVWSTVCRIQEGDRITVGQPIANTECYILDDQMRPVPAGIEGELYIGGDGVAQGYLKRDDENAAKFLPNPFRPGSGARIYRTSDLAKFLPDGRIEYIGRADNQVKIRGFRIELGEIEAALLRLEEVREAVVVARTDEQQNKQLAAFLIANDQAELPGKSRIYEILKKKLPVYMIPSLFVFLKRYPETLNRKIDRKPLTGLPVAELLEIYGEEEKALPLSSIATAAVVEPTPEWPDKPADFQTFDAEDANEFLLLTIAYDLREMIAVILDMEPAAIDPKVPVEEYGLDSIRFASFSFRLKQTYGLELSPSDIMLYSTLDSLAGYLYEIQYEVMRSHYAEKLQSFSKYSSLASNRLSRPQAASSAERTDESEPIAIIGLSGRFPGSQDLNEFWKHLVQNDDLISFMPSSRLELLDDGNHSMLRGAFLDQIDRFDAEFFSLSRNETELLDPQQRILIETVWSMLEDAGYRPSQLSGTRTGIFVGMSGSDYVDLLKEHGLGEEACSASARMTAANRISAMMDWRGPSYTIDTGGSSSLAALHQAILALRSGQCELAVAGGAQLLLSPQRIAAWEKLGSNSIDGKHMAFAKDAQGSVPGEGIAALLLKPLNQAVADGDAIYALVRASGETHGGIQSGTANAKIQADLIAGVYRQGRIDPAAVSCIEAHSEGSTLGDSTEVNALIRAFRELYRKEERLLPQTPLTGVGSIKSNIGSLEAASGIAATVKMLLALKHGIIPASLHLNEINPYLDLQNSPFYLLQQNRHWARHLNANGEELPRTVGISSFGQGGTNVHIVLEEYREEQQAAQSNASGSALFVISAKNEDRLKQYAKKWAGFLESGQAGTQSLSDLAYTLQTGREPMEERLAIIASSHAELQAALQQFASSEEPLQLSNVFHGNQAVRNRDWKEAEVNAATEAAAAGDLYRIAALWTTGLNVDWTRLYDRVLRKVSLPTYPFTKEHYWLPMLARKPMTASSKASILGVSEELRKDEFSPYWSNMRLGKAAPIGKTDLGMAYLRLAVKHDRKMLHFTLRTPTCNKMEVVIVGRGKPLLMIPGYGLTAPQFLYQIEEWSDRYQMIIVHSPGFGLSEGSGDLSFPGIVQAYIEVLNELGFERPVHVMGASWGGMVGQWLAKLHPERIASLTLIGSPIFSADEPNDDLSRKDRLKMDFERIQAADSYELLIQSEFPNPWGTNYAEIFEGEGFSTREILAEIERPTFVVTGSEDMIVDPAEARRLHAMIPNSEFFEVPGAGHAPNVTHSELFNEQASQFIDRHESRISAKGKKAHSAGLLRRWFG</sequence>
<dbReference type="Pfam" id="PF22336">
    <property type="entry name" value="RhiE-like_linker"/>
    <property type="match status" value="1"/>
</dbReference>
<accession>A0ABT9U7D7</accession>
<dbReference type="InterPro" id="IPR020845">
    <property type="entry name" value="AMP-binding_CS"/>
</dbReference>
<dbReference type="InterPro" id="IPR023213">
    <property type="entry name" value="CAT-like_dom_sf"/>
</dbReference>
<dbReference type="InterPro" id="IPR054514">
    <property type="entry name" value="RhiE-like_linker"/>
</dbReference>
<dbReference type="Gene3D" id="3.40.50.1820">
    <property type="entry name" value="alpha/beta hydrolase"/>
    <property type="match status" value="1"/>
</dbReference>
<dbReference type="CDD" id="cd00833">
    <property type="entry name" value="PKS"/>
    <property type="match status" value="1"/>
</dbReference>
<comment type="caution">
    <text evidence="12">The sequence shown here is derived from an EMBL/GenBank/DDBJ whole genome shotgun (WGS) entry which is preliminary data.</text>
</comment>
<dbReference type="Gene3D" id="3.40.50.980">
    <property type="match status" value="2"/>
</dbReference>
<dbReference type="Gene3D" id="1.10.1200.10">
    <property type="entry name" value="ACP-like"/>
    <property type="match status" value="1"/>
</dbReference>
<dbReference type="Pfam" id="PF02801">
    <property type="entry name" value="Ketoacyl-synt_C"/>
    <property type="match status" value="1"/>
</dbReference>